<dbReference type="GO" id="GO:0016780">
    <property type="term" value="F:phosphotransferase activity, for other substituted phosphate groups"/>
    <property type="evidence" value="ECO:0007669"/>
    <property type="project" value="InterPro"/>
</dbReference>
<evidence type="ECO:0000256" key="5">
    <source>
        <dbReference type="RuleBase" id="RU003750"/>
    </source>
</evidence>
<feature type="transmembrane region" description="Helical" evidence="6">
    <location>
        <begin position="252"/>
        <end position="273"/>
    </location>
</feature>
<keyword evidence="6" id="KW-0812">Transmembrane</keyword>
<feature type="transmembrane region" description="Helical" evidence="6">
    <location>
        <begin position="285"/>
        <end position="304"/>
    </location>
</feature>
<feature type="transmembrane region" description="Helical" evidence="6">
    <location>
        <begin position="316"/>
        <end position="335"/>
    </location>
</feature>
<comment type="caution">
    <text evidence="7">The sequence shown here is derived from an EMBL/GenBank/DDBJ whole genome shotgun (WGS) entry which is preliminary data.</text>
</comment>
<dbReference type="Proteomes" id="UP000695562">
    <property type="component" value="Unassembled WGS sequence"/>
</dbReference>
<proteinExistence type="inferred from homology"/>
<feature type="transmembrane region" description="Helical" evidence="6">
    <location>
        <begin position="50"/>
        <end position="70"/>
    </location>
</feature>
<feature type="transmembrane region" description="Helical" evidence="6">
    <location>
        <begin position="347"/>
        <end position="366"/>
    </location>
</feature>
<sequence>MGYITKKGGFNLPTYKGGTTIDNSLMYNYVISPTCNVLVEYIPKCIAPNLITAIGLFCQLLGLGLACYYLGFENTKDDSHRWVHLFSGAMVFIYMMLDNIDGKQARRTKTSSPLGELFDHGCDSWTVGLAPMIVGISVGISLEKIVIAFLLATIPFYLAHWEEYFTHHLVLGALNGPTEAECGVILLCVVTFFTGQSFWFQEFNFSLLHDSGVISFQLNELLFTAMILISLFTALQSIVASTQKALQMNINLFTAYSQLLPFTIFFVCETIWLVVSPQLFLSNPVVHIISLTAIFSYLTCRCIVQRICQEDFRLFYKPLIFLIASVANSIAINVFKYTPIITEEYTLYALCAISLIFFAHFTFAIINEMCGILKIQAFTVPKEKQK</sequence>
<keyword evidence="6" id="KW-1133">Transmembrane helix</keyword>
<dbReference type="InterPro" id="IPR014472">
    <property type="entry name" value="CHOPT"/>
</dbReference>
<dbReference type="EMBL" id="AJWJ01000100">
    <property type="protein sequence ID" value="KAF2075427.1"/>
    <property type="molecule type" value="Genomic_DNA"/>
</dbReference>
<dbReference type="Pfam" id="PF01066">
    <property type="entry name" value="CDP-OH_P_transf"/>
    <property type="match status" value="1"/>
</dbReference>
<reference evidence="7" key="1">
    <citation type="submission" date="2020-01" db="EMBL/GenBank/DDBJ databases">
        <title>Development of genomics and gene disruption for Polysphondylium violaceum indicates a role for the polyketide synthase stlB in stalk morphogenesis.</title>
        <authorList>
            <person name="Narita B."/>
            <person name="Kawabe Y."/>
            <person name="Kin K."/>
            <person name="Saito T."/>
            <person name="Gibbs R."/>
            <person name="Kuspa A."/>
            <person name="Muzny D."/>
            <person name="Queller D."/>
            <person name="Richards S."/>
            <person name="Strassman J."/>
            <person name="Sucgang R."/>
            <person name="Worley K."/>
            <person name="Schaap P."/>
        </authorList>
    </citation>
    <scope>NUCLEOTIDE SEQUENCE</scope>
    <source>
        <strain evidence="7">QSvi11</strain>
    </source>
</reference>
<dbReference type="Gene3D" id="1.20.120.1760">
    <property type="match status" value="1"/>
</dbReference>
<gene>
    <name evidence="7" type="ORF">CYY_003256</name>
</gene>
<dbReference type="AlphaFoldDB" id="A0A8J4PXT6"/>
<keyword evidence="8" id="KW-1185">Reference proteome</keyword>
<dbReference type="OrthoDB" id="196717at2759"/>
<feature type="transmembrane region" description="Helical" evidence="6">
    <location>
        <begin position="82"/>
        <end position="97"/>
    </location>
</feature>
<feature type="transmembrane region" description="Helical" evidence="6">
    <location>
        <begin position="221"/>
        <end position="240"/>
    </location>
</feature>
<evidence type="ECO:0000256" key="2">
    <source>
        <dbReference type="ARBA" id="ARBA00010441"/>
    </source>
</evidence>
<keyword evidence="3 5" id="KW-0808">Transferase</keyword>
<evidence type="ECO:0000256" key="3">
    <source>
        <dbReference type="ARBA" id="ARBA00022679"/>
    </source>
</evidence>
<comment type="subcellular location">
    <subcellularLocation>
        <location evidence="1">Membrane</location>
    </subcellularLocation>
</comment>
<evidence type="ECO:0008006" key="9">
    <source>
        <dbReference type="Google" id="ProtNLM"/>
    </source>
</evidence>
<comment type="similarity">
    <text evidence="2 5">Belongs to the CDP-alcohol phosphatidyltransferase class-I family.</text>
</comment>
<dbReference type="GO" id="GO:0008654">
    <property type="term" value="P:phospholipid biosynthetic process"/>
    <property type="evidence" value="ECO:0007669"/>
    <property type="project" value="InterPro"/>
</dbReference>
<dbReference type="InterPro" id="IPR043130">
    <property type="entry name" value="CDP-OH_PTrfase_TM_dom"/>
</dbReference>
<dbReference type="InterPro" id="IPR048254">
    <property type="entry name" value="CDP_ALCOHOL_P_TRANSF_CS"/>
</dbReference>
<protein>
    <recommendedName>
        <fullName evidence="9">CDP-alcohol phosphatidyltransferase</fullName>
    </recommendedName>
</protein>
<dbReference type="PANTHER" id="PTHR10414:SF77">
    <property type="entry name" value="CDP-ALCOHOL PHOSPHATIDYLTRANSFERASE FAMILY PROTEIN"/>
    <property type="match status" value="1"/>
</dbReference>
<dbReference type="PROSITE" id="PS00379">
    <property type="entry name" value="CDP_ALCOHOL_P_TRANSF"/>
    <property type="match status" value="1"/>
</dbReference>
<dbReference type="InterPro" id="IPR000462">
    <property type="entry name" value="CDP-OH_P_trans"/>
</dbReference>
<evidence type="ECO:0000313" key="7">
    <source>
        <dbReference type="EMBL" id="KAF2075427.1"/>
    </source>
</evidence>
<dbReference type="PIRSF" id="PIRSF015665">
    <property type="entry name" value="CHOPT"/>
    <property type="match status" value="1"/>
</dbReference>
<dbReference type="PANTHER" id="PTHR10414">
    <property type="entry name" value="ETHANOLAMINEPHOSPHOTRANSFERASE"/>
    <property type="match status" value="1"/>
</dbReference>
<accession>A0A8J4PXT6</accession>
<evidence type="ECO:0000313" key="8">
    <source>
        <dbReference type="Proteomes" id="UP000695562"/>
    </source>
</evidence>
<feature type="transmembrane region" description="Helical" evidence="6">
    <location>
        <begin position="180"/>
        <end position="201"/>
    </location>
</feature>
<name>A0A8J4PXT6_9MYCE</name>
<evidence type="ECO:0000256" key="6">
    <source>
        <dbReference type="SAM" id="Phobius"/>
    </source>
</evidence>
<evidence type="ECO:0000256" key="1">
    <source>
        <dbReference type="ARBA" id="ARBA00004370"/>
    </source>
</evidence>
<keyword evidence="4 6" id="KW-0472">Membrane</keyword>
<dbReference type="GO" id="GO:0016020">
    <property type="term" value="C:membrane"/>
    <property type="evidence" value="ECO:0007669"/>
    <property type="project" value="UniProtKB-SubCell"/>
</dbReference>
<organism evidence="7 8">
    <name type="scientific">Polysphondylium violaceum</name>
    <dbReference type="NCBI Taxonomy" id="133409"/>
    <lineage>
        <taxon>Eukaryota</taxon>
        <taxon>Amoebozoa</taxon>
        <taxon>Evosea</taxon>
        <taxon>Eumycetozoa</taxon>
        <taxon>Dictyostelia</taxon>
        <taxon>Dictyosteliales</taxon>
        <taxon>Dictyosteliaceae</taxon>
        <taxon>Polysphondylium</taxon>
    </lineage>
</organism>
<evidence type="ECO:0000256" key="4">
    <source>
        <dbReference type="ARBA" id="ARBA00023136"/>
    </source>
</evidence>